<accession>A0AAE0I6T3</accession>
<dbReference type="AlphaFoldDB" id="A0AAE0I6T3"/>
<reference evidence="1" key="2">
    <citation type="submission" date="2023-06" db="EMBL/GenBank/DDBJ databases">
        <authorList>
            <consortium name="Lawrence Berkeley National Laboratory"/>
            <person name="Haridas S."/>
            <person name="Hensen N."/>
            <person name="Bonometti L."/>
            <person name="Westerberg I."/>
            <person name="Brannstrom I.O."/>
            <person name="Guillou S."/>
            <person name="Cros-Aarteil S."/>
            <person name="Calhoun S."/>
            <person name="Kuo A."/>
            <person name="Mondo S."/>
            <person name="Pangilinan J."/>
            <person name="Riley R."/>
            <person name="Labutti K."/>
            <person name="Andreopoulos B."/>
            <person name="Lipzen A."/>
            <person name="Chen C."/>
            <person name="Yanf M."/>
            <person name="Daum C."/>
            <person name="Ng V."/>
            <person name="Clum A."/>
            <person name="Steindorff A."/>
            <person name="Ohm R."/>
            <person name="Martin F."/>
            <person name="Silar P."/>
            <person name="Natvig D."/>
            <person name="Lalanne C."/>
            <person name="Gautier V."/>
            <person name="Ament-Velasquez S.L."/>
            <person name="Kruys A."/>
            <person name="Hutchinson M.I."/>
            <person name="Powell A.J."/>
            <person name="Barry K."/>
            <person name="Miller A.N."/>
            <person name="Grigoriev I.V."/>
            <person name="Debuchy R."/>
            <person name="Gladieux P."/>
            <person name="Thoren M.H."/>
            <person name="Johannesson H."/>
        </authorList>
    </citation>
    <scope>NUCLEOTIDE SEQUENCE</scope>
    <source>
        <strain evidence="1">CBS 118394</strain>
    </source>
</reference>
<dbReference type="EMBL" id="JAUEDM010000004">
    <property type="protein sequence ID" value="KAK3319197.1"/>
    <property type="molecule type" value="Genomic_DNA"/>
</dbReference>
<evidence type="ECO:0000313" key="1">
    <source>
        <dbReference type="EMBL" id="KAK3319197.1"/>
    </source>
</evidence>
<reference evidence="1" key="1">
    <citation type="journal article" date="2023" name="Mol. Phylogenet. Evol.">
        <title>Genome-scale phylogeny and comparative genomics of the fungal order Sordariales.</title>
        <authorList>
            <person name="Hensen N."/>
            <person name="Bonometti L."/>
            <person name="Westerberg I."/>
            <person name="Brannstrom I.O."/>
            <person name="Guillou S."/>
            <person name="Cros-Aarteil S."/>
            <person name="Calhoun S."/>
            <person name="Haridas S."/>
            <person name="Kuo A."/>
            <person name="Mondo S."/>
            <person name="Pangilinan J."/>
            <person name="Riley R."/>
            <person name="LaButti K."/>
            <person name="Andreopoulos B."/>
            <person name="Lipzen A."/>
            <person name="Chen C."/>
            <person name="Yan M."/>
            <person name="Daum C."/>
            <person name="Ng V."/>
            <person name="Clum A."/>
            <person name="Steindorff A."/>
            <person name="Ohm R.A."/>
            <person name="Martin F."/>
            <person name="Silar P."/>
            <person name="Natvig D.O."/>
            <person name="Lalanne C."/>
            <person name="Gautier V."/>
            <person name="Ament-Velasquez S.L."/>
            <person name="Kruys A."/>
            <person name="Hutchinson M.I."/>
            <person name="Powell A.J."/>
            <person name="Barry K."/>
            <person name="Miller A.N."/>
            <person name="Grigoriev I.V."/>
            <person name="Debuchy R."/>
            <person name="Gladieux P."/>
            <person name="Hiltunen Thoren M."/>
            <person name="Johannesson H."/>
        </authorList>
    </citation>
    <scope>NUCLEOTIDE SEQUENCE</scope>
    <source>
        <strain evidence="1">CBS 118394</strain>
    </source>
</reference>
<dbReference type="InterPro" id="IPR025649">
    <property type="entry name" value="DUF4360"/>
</dbReference>
<name>A0AAE0I6T3_9PEZI</name>
<gene>
    <name evidence="1" type="ORF">B0H66DRAFT_260528</name>
</gene>
<comment type="caution">
    <text evidence="1">The sequence shown here is derived from an EMBL/GenBank/DDBJ whole genome shotgun (WGS) entry which is preliminary data.</text>
</comment>
<protein>
    <submittedName>
        <fullName evidence="1">Uncharacterized protein</fullName>
    </submittedName>
</protein>
<proteinExistence type="predicted"/>
<keyword evidence="2" id="KW-1185">Reference proteome</keyword>
<dbReference type="Proteomes" id="UP001283341">
    <property type="component" value="Unassembled WGS sequence"/>
</dbReference>
<sequence>MYKTRPTFQLHSHSFHILNQHNTSSNRYPILTSHKSLNQYLLKMQSIIALTISGLALTTAMTVEPRQATPVVNVISARRLDGDCPAGSFTFTPNNADRPFGTIVFGNYTAFVGPKDQSSSRERFCNFEVVLQFPRACTKGDLLVQPRGFVQLGDARTTATFSSANVLPGKIGQDPAALSWTGPLVPEQNYVRNWQLPFQEDIRNENERNIVYAARTRIFVTQPGPNQESFLTVDSLDIGVLNPTTC</sequence>
<evidence type="ECO:0000313" key="2">
    <source>
        <dbReference type="Proteomes" id="UP001283341"/>
    </source>
</evidence>
<organism evidence="1 2">
    <name type="scientific">Apodospora peruviana</name>
    <dbReference type="NCBI Taxonomy" id="516989"/>
    <lineage>
        <taxon>Eukaryota</taxon>
        <taxon>Fungi</taxon>
        <taxon>Dikarya</taxon>
        <taxon>Ascomycota</taxon>
        <taxon>Pezizomycotina</taxon>
        <taxon>Sordariomycetes</taxon>
        <taxon>Sordariomycetidae</taxon>
        <taxon>Sordariales</taxon>
        <taxon>Lasiosphaeriaceae</taxon>
        <taxon>Apodospora</taxon>
    </lineage>
</organism>
<dbReference type="Pfam" id="PF14273">
    <property type="entry name" value="DUF4360"/>
    <property type="match status" value="1"/>
</dbReference>